<feature type="compositionally biased region" description="Basic and acidic residues" evidence="1">
    <location>
        <begin position="148"/>
        <end position="157"/>
    </location>
</feature>
<dbReference type="Proteomes" id="UP001497516">
    <property type="component" value="Chromosome 6"/>
</dbReference>
<reference evidence="2 3" key="1">
    <citation type="submission" date="2024-04" db="EMBL/GenBank/DDBJ databases">
        <authorList>
            <person name="Fracassetti M."/>
        </authorList>
    </citation>
    <scope>NUCLEOTIDE SEQUENCE [LARGE SCALE GENOMIC DNA]</scope>
</reference>
<feature type="compositionally biased region" description="Low complexity" evidence="1">
    <location>
        <begin position="67"/>
        <end position="83"/>
    </location>
</feature>
<protein>
    <submittedName>
        <fullName evidence="2">Uncharacterized protein</fullName>
    </submittedName>
</protein>
<accession>A0AAV2F9K8</accession>
<feature type="compositionally biased region" description="Gly residues" evidence="1">
    <location>
        <begin position="135"/>
        <end position="145"/>
    </location>
</feature>
<evidence type="ECO:0000256" key="1">
    <source>
        <dbReference type="SAM" id="MobiDB-lite"/>
    </source>
</evidence>
<dbReference type="EMBL" id="OZ034819">
    <property type="protein sequence ID" value="CAL1394717.1"/>
    <property type="molecule type" value="Genomic_DNA"/>
</dbReference>
<sequence>MAVTKLLLSQFRRHFTARVPCQFFLRSQRWFSSDSDPNPVLPPRVSLVLVQPVSYAPKPKQPEQEPEAASSEMSSAQPSQQQEHFTRRPGEFLARPEARSNWTREEARYVKDAPTVVPVSYTPRVAPLPEDRVGAEGGEGSGDGVEGSAKDGEDMKSETRRILSETGRKAGEDERVLVPVNFSPWQESLLLPSHILEVVASLPYARAACLSASQQGTRWEEGIKWTSPLSSSEREMEGKGFGGDEMLCLELVSWKNELAVCDGKKNGFRGFKECQERSSNWVLVELSQGV</sequence>
<proteinExistence type="predicted"/>
<evidence type="ECO:0000313" key="2">
    <source>
        <dbReference type="EMBL" id="CAL1394717.1"/>
    </source>
</evidence>
<dbReference type="AlphaFoldDB" id="A0AAV2F9K8"/>
<feature type="region of interest" description="Disordered" evidence="1">
    <location>
        <begin position="121"/>
        <end position="157"/>
    </location>
</feature>
<keyword evidence="3" id="KW-1185">Reference proteome</keyword>
<name>A0AAV2F9K8_9ROSI</name>
<feature type="region of interest" description="Disordered" evidence="1">
    <location>
        <begin position="56"/>
        <end position="99"/>
    </location>
</feature>
<gene>
    <name evidence="2" type="ORF">LTRI10_LOCUS35202</name>
</gene>
<evidence type="ECO:0000313" key="3">
    <source>
        <dbReference type="Proteomes" id="UP001497516"/>
    </source>
</evidence>
<organism evidence="2 3">
    <name type="scientific">Linum trigynum</name>
    <dbReference type="NCBI Taxonomy" id="586398"/>
    <lineage>
        <taxon>Eukaryota</taxon>
        <taxon>Viridiplantae</taxon>
        <taxon>Streptophyta</taxon>
        <taxon>Embryophyta</taxon>
        <taxon>Tracheophyta</taxon>
        <taxon>Spermatophyta</taxon>
        <taxon>Magnoliopsida</taxon>
        <taxon>eudicotyledons</taxon>
        <taxon>Gunneridae</taxon>
        <taxon>Pentapetalae</taxon>
        <taxon>rosids</taxon>
        <taxon>fabids</taxon>
        <taxon>Malpighiales</taxon>
        <taxon>Linaceae</taxon>
        <taxon>Linum</taxon>
    </lineage>
</organism>
<feature type="compositionally biased region" description="Basic and acidic residues" evidence="1">
    <location>
        <begin position="84"/>
        <end position="99"/>
    </location>
</feature>